<name>A0A0D7A4J0_9AGAR</name>
<feature type="coiled-coil region" evidence="1">
    <location>
        <begin position="515"/>
        <end position="549"/>
    </location>
</feature>
<accession>A0A0D7A4J0</accession>
<gene>
    <name evidence="3" type="ORF">FISHEDRAFT_48752</name>
</gene>
<feature type="non-terminal residue" evidence="3">
    <location>
        <position position="1"/>
    </location>
</feature>
<keyword evidence="4" id="KW-1185">Reference proteome</keyword>
<evidence type="ECO:0000256" key="1">
    <source>
        <dbReference type="SAM" id="Coils"/>
    </source>
</evidence>
<protein>
    <submittedName>
        <fullName evidence="3">Uncharacterized protein</fullName>
    </submittedName>
</protein>
<proteinExistence type="predicted"/>
<dbReference type="Proteomes" id="UP000054144">
    <property type="component" value="Unassembled WGS sequence"/>
</dbReference>
<feature type="coiled-coil region" evidence="1">
    <location>
        <begin position="343"/>
        <end position="370"/>
    </location>
</feature>
<keyword evidence="1" id="KW-0175">Coiled coil</keyword>
<organism evidence="3 4">
    <name type="scientific">Fistulina hepatica ATCC 64428</name>
    <dbReference type="NCBI Taxonomy" id="1128425"/>
    <lineage>
        <taxon>Eukaryota</taxon>
        <taxon>Fungi</taxon>
        <taxon>Dikarya</taxon>
        <taxon>Basidiomycota</taxon>
        <taxon>Agaricomycotina</taxon>
        <taxon>Agaricomycetes</taxon>
        <taxon>Agaricomycetidae</taxon>
        <taxon>Agaricales</taxon>
        <taxon>Fistulinaceae</taxon>
        <taxon>Fistulina</taxon>
    </lineage>
</organism>
<evidence type="ECO:0000313" key="4">
    <source>
        <dbReference type="Proteomes" id="UP000054144"/>
    </source>
</evidence>
<feature type="coiled-coil region" evidence="1">
    <location>
        <begin position="20"/>
        <end position="288"/>
    </location>
</feature>
<dbReference type="AlphaFoldDB" id="A0A0D7A4J0"/>
<dbReference type="EMBL" id="KN882046">
    <property type="protein sequence ID" value="KIY45748.1"/>
    <property type="molecule type" value="Genomic_DNA"/>
</dbReference>
<reference evidence="3 4" key="1">
    <citation type="journal article" date="2015" name="Fungal Genet. Biol.">
        <title>Evolution of novel wood decay mechanisms in Agaricales revealed by the genome sequences of Fistulina hepatica and Cylindrobasidium torrendii.</title>
        <authorList>
            <person name="Floudas D."/>
            <person name="Held B.W."/>
            <person name="Riley R."/>
            <person name="Nagy L.G."/>
            <person name="Koehler G."/>
            <person name="Ransdell A.S."/>
            <person name="Younus H."/>
            <person name="Chow J."/>
            <person name="Chiniquy J."/>
            <person name="Lipzen A."/>
            <person name="Tritt A."/>
            <person name="Sun H."/>
            <person name="Haridas S."/>
            <person name="LaButti K."/>
            <person name="Ohm R.A."/>
            <person name="Kues U."/>
            <person name="Blanchette R.A."/>
            <person name="Grigoriev I.V."/>
            <person name="Minto R.E."/>
            <person name="Hibbett D.S."/>
        </authorList>
    </citation>
    <scope>NUCLEOTIDE SEQUENCE [LARGE SCALE GENOMIC DNA]</scope>
    <source>
        <strain evidence="3 4">ATCC 64428</strain>
    </source>
</reference>
<evidence type="ECO:0000256" key="2">
    <source>
        <dbReference type="SAM" id="MobiDB-lite"/>
    </source>
</evidence>
<dbReference type="OrthoDB" id="2289094at2759"/>
<feature type="region of interest" description="Disordered" evidence="2">
    <location>
        <begin position="607"/>
        <end position="626"/>
    </location>
</feature>
<feature type="compositionally biased region" description="Polar residues" evidence="2">
    <location>
        <begin position="608"/>
        <end position="617"/>
    </location>
</feature>
<sequence>APLAVKHTRTGTSISSIREVREDGRALEEMQKKLAEALDDAKAKEVALVSLESEVAALKISLAEAETVAEAKIVSLKAAEEAMQVLEKQLKESSDTIESLKAEHEAHQGVQDELEAARAALLEASEQIQKLQGQLDEMAANVIASKEALEALRDEKEALVASHSTDSVAAAAEHEALVKAQAELEALKAELAGSKAAADQRLQEVLSQVADLQTKLEASAQLGAQLNALKVEKEEMASRLSELEVETLELKEVQESIDDEREAMQTKLKDLESQLAQATKATDDALAKLKAREEDFSSLLANTKEMHAEEMRLSTESYTKLIAQHENIKAELANAWAAHEKGKNDAQTALDEAEKAFNAKQTELDQEIERIQSDLDNQENFYNQKVEAIKAEHTKLLEEAFDRAKKEAAEAHGADLHTLRSNSDATIQQIHTANQVALESLRSEYASTIEDTVQKYEKQISGLNLDLKSAVGDLAKSKASLEVSRADVASLTSQCEVLQAAAQDKSLPVEHLEEVEHYKKELAVARDDLAATNEMLDLTKASLQELSEKHGHELKASAEARAAEVSNLTAKHDDETHKLVSQKSELLIKLSDAESEITTLKATVAEAEQSSVKSNGTPQPPTSPGVTKEELLEMHRAHNLKISDLEAAHEKSIKLLEEQAESGKQEIVGLKEKIRHLKMEVELLTEQVDEGEDVLAQYAKSFQL</sequence>
<evidence type="ECO:0000313" key="3">
    <source>
        <dbReference type="EMBL" id="KIY45748.1"/>
    </source>
</evidence>